<evidence type="ECO:0000256" key="5">
    <source>
        <dbReference type="ARBA" id="ARBA00023002"/>
    </source>
</evidence>
<evidence type="ECO:0000256" key="7">
    <source>
        <dbReference type="ARBA" id="ARBA00039751"/>
    </source>
</evidence>
<evidence type="ECO:0000256" key="2">
    <source>
        <dbReference type="ARBA" id="ARBA00006730"/>
    </source>
</evidence>
<feature type="domain" description="FAD dependent oxidoreductase" evidence="9">
    <location>
        <begin position="74"/>
        <end position="390"/>
    </location>
</feature>
<dbReference type="PATRIC" id="fig|698738.3.peg.2192"/>
<dbReference type="PANTHER" id="PTHR11530:SF11">
    <property type="entry name" value="D-ASPARTATE OXIDASE"/>
    <property type="match status" value="1"/>
</dbReference>
<name>R4YSL5_OLEAN</name>
<dbReference type="InterPro" id="IPR006076">
    <property type="entry name" value="FAD-dep_OxRdtase"/>
</dbReference>
<organism evidence="10 11">
    <name type="scientific">Oleispira antarctica RB-8</name>
    <dbReference type="NCBI Taxonomy" id="698738"/>
    <lineage>
        <taxon>Bacteria</taxon>
        <taxon>Pseudomonadati</taxon>
        <taxon>Pseudomonadota</taxon>
        <taxon>Gammaproteobacteria</taxon>
        <taxon>Oceanospirillales</taxon>
        <taxon>Oceanospirillaceae</taxon>
        <taxon>Oleispira</taxon>
    </lineage>
</organism>
<dbReference type="GO" id="GO:0003884">
    <property type="term" value="F:D-amino-acid oxidase activity"/>
    <property type="evidence" value="ECO:0007669"/>
    <property type="project" value="UniProtKB-EC"/>
</dbReference>
<dbReference type="Pfam" id="PF01266">
    <property type="entry name" value="DAO"/>
    <property type="match status" value="1"/>
</dbReference>
<evidence type="ECO:0000313" key="11">
    <source>
        <dbReference type="Proteomes" id="UP000032749"/>
    </source>
</evidence>
<reference evidence="10 11" key="1">
    <citation type="journal article" date="2013" name="Nat. Commun.">
        <title>Genome sequence and functional genomic analysis of the oil-degrading bacterium Oleispira antarctica.</title>
        <authorList>
            <person name="Kube M."/>
            <person name="Chernikova T.N."/>
            <person name="Al-Ramahi Y."/>
            <person name="Beloqui A."/>
            <person name="Lopez-Cortez N."/>
            <person name="Guazzaroni M.E."/>
            <person name="Heipieper H.J."/>
            <person name="Klages S."/>
            <person name="Kotsyurbenko O.R."/>
            <person name="Langer I."/>
            <person name="Nechitaylo T.Y."/>
            <person name="Lunsdorf H."/>
            <person name="Fernandez M."/>
            <person name="Juarez S."/>
            <person name="Ciordia S."/>
            <person name="Singer A."/>
            <person name="Kagan O."/>
            <person name="Egorova O."/>
            <person name="Petit P.A."/>
            <person name="Stogios P."/>
            <person name="Kim Y."/>
            <person name="Tchigvintsev A."/>
            <person name="Flick R."/>
            <person name="Denaro R."/>
            <person name="Genovese M."/>
            <person name="Albar J.P."/>
            <person name="Reva O.N."/>
            <person name="Martinez-Gomariz M."/>
            <person name="Tran H."/>
            <person name="Ferrer M."/>
            <person name="Savchenko A."/>
            <person name="Yakunin A.F."/>
            <person name="Yakimov M.M."/>
            <person name="Golyshina O.V."/>
            <person name="Reinhardt R."/>
            <person name="Golyshin P.N."/>
        </authorList>
    </citation>
    <scope>NUCLEOTIDE SEQUENCE [LARGE SCALE GENOMIC DNA]</scope>
</reference>
<sequence length="400" mass="44799">MVGRLLAWRLASGIEQLDTGIDSKLDTDVISDIDTLNHIALEKGTNSDNGITNNSPINGSTISQISVFEKGQLAPTEKCERAAAFTAAAMISPLSELVASEMDIYQLGLQSLNLWPNWLEEMGIPQHFHPQGSLVLAHPNDLAELQQFKRDLSFKLNEHNASNKQANTHADTHVDSRTAALQVLNERQQLENLEPAISQHFQTGLYLPSEAHIDHNEVLAELILNATRLGVNFTENCALEPDNEALKDYDLIFDCRGTGLKEAGFRGVRGEVIRIECKEVTLKRPIRIMHPRYKLYIVPKPNHQFVIGATEIESEDRSKISLRSSMELMSALYAVNPAFAEARIISQETNLRPAYMNNLPRIDRLQSIHNKPIIRINGLYRHGYLIGPAMIEQAIQQAFL</sequence>
<dbReference type="GO" id="GO:0046416">
    <property type="term" value="P:D-amino acid metabolic process"/>
    <property type="evidence" value="ECO:0007669"/>
    <property type="project" value="InterPro"/>
</dbReference>
<dbReference type="Gene3D" id="3.50.50.60">
    <property type="entry name" value="FAD/NAD(P)-binding domain"/>
    <property type="match status" value="2"/>
</dbReference>
<dbReference type="PANTHER" id="PTHR11530">
    <property type="entry name" value="D-AMINO ACID OXIDASE"/>
    <property type="match status" value="1"/>
</dbReference>
<comment type="catalytic activity">
    <reaction evidence="8">
        <text>a D-alpha-amino acid + O2 + H2O = a 2-oxocarboxylate + H2O2 + NH4(+)</text>
        <dbReference type="Rhea" id="RHEA:21816"/>
        <dbReference type="ChEBI" id="CHEBI:15377"/>
        <dbReference type="ChEBI" id="CHEBI:15379"/>
        <dbReference type="ChEBI" id="CHEBI:16240"/>
        <dbReference type="ChEBI" id="CHEBI:28938"/>
        <dbReference type="ChEBI" id="CHEBI:35179"/>
        <dbReference type="ChEBI" id="CHEBI:59871"/>
        <dbReference type="EC" id="1.4.3.3"/>
    </reaction>
    <physiologicalReaction direction="left-to-right" evidence="8">
        <dbReference type="Rhea" id="RHEA:21817"/>
    </physiologicalReaction>
</comment>
<evidence type="ECO:0000256" key="1">
    <source>
        <dbReference type="ARBA" id="ARBA00001974"/>
    </source>
</evidence>
<dbReference type="Proteomes" id="UP000032749">
    <property type="component" value="Chromosome"/>
</dbReference>
<evidence type="ECO:0000256" key="8">
    <source>
        <dbReference type="ARBA" id="ARBA00049547"/>
    </source>
</evidence>
<keyword evidence="11" id="KW-1185">Reference proteome</keyword>
<dbReference type="Gene3D" id="3.30.9.10">
    <property type="entry name" value="D-Amino Acid Oxidase, subunit A, domain 2"/>
    <property type="match status" value="2"/>
</dbReference>
<dbReference type="InterPro" id="IPR036188">
    <property type="entry name" value="FAD/NAD-bd_sf"/>
</dbReference>
<gene>
    <name evidence="10" type="ORF">OLEAN_C21170</name>
</gene>
<protein>
    <recommendedName>
        <fullName evidence="7">D-amino-acid oxidase</fullName>
        <ecNumber evidence="6">1.4.3.3</ecNumber>
    </recommendedName>
</protein>
<dbReference type="STRING" id="698738.OLEAN_C21170"/>
<comment type="cofactor">
    <cofactor evidence="1">
        <name>FAD</name>
        <dbReference type="ChEBI" id="CHEBI:57692"/>
    </cofactor>
</comment>
<keyword evidence="3" id="KW-0285">Flavoprotein</keyword>
<dbReference type="EC" id="1.4.3.3" evidence="6"/>
<dbReference type="GO" id="GO:0071949">
    <property type="term" value="F:FAD binding"/>
    <property type="evidence" value="ECO:0007669"/>
    <property type="project" value="InterPro"/>
</dbReference>
<evidence type="ECO:0000256" key="4">
    <source>
        <dbReference type="ARBA" id="ARBA00022827"/>
    </source>
</evidence>
<evidence type="ECO:0000313" key="10">
    <source>
        <dbReference type="EMBL" id="CCK76293.1"/>
    </source>
</evidence>
<proteinExistence type="inferred from homology"/>
<dbReference type="InterPro" id="IPR023209">
    <property type="entry name" value="DAO"/>
</dbReference>
<dbReference type="AlphaFoldDB" id="R4YSL5"/>
<dbReference type="HOGENOM" id="CLU_007884_1_0_6"/>
<keyword evidence="4" id="KW-0274">FAD</keyword>
<evidence type="ECO:0000256" key="3">
    <source>
        <dbReference type="ARBA" id="ARBA00022630"/>
    </source>
</evidence>
<keyword evidence="5" id="KW-0560">Oxidoreductase</keyword>
<accession>R4YSL5</accession>
<dbReference type="SUPFAM" id="SSF54373">
    <property type="entry name" value="FAD-linked reductases, C-terminal domain"/>
    <property type="match status" value="1"/>
</dbReference>
<evidence type="ECO:0000256" key="6">
    <source>
        <dbReference type="ARBA" id="ARBA00039101"/>
    </source>
</evidence>
<dbReference type="EMBL" id="FO203512">
    <property type="protein sequence ID" value="CCK76293.1"/>
    <property type="molecule type" value="Genomic_DNA"/>
</dbReference>
<evidence type="ECO:0000259" key="9">
    <source>
        <dbReference type="Pfam" id="PF01266"/>
    </source>
</evidence>
<dbReference type="KEGG" id="oai:OLEAN_C21170"/>
<dbReference type="SUPFAM" id="SSF51905">
    <property type="entry name" value="FAD/NAD(P)-binding domain"/>
    <property type="match status" value="1"/>
</dbReference>
<comment type="similarity">
    <text evidence="2">Belongs to the DAMOX/DASOX family.</text>
</comment>